<keyword evidence="2" id="KW-0472">Membrane</keyword>
<name>A0ABY0V5M9_9ACTO</name>
<proteinExistence type="predicted"/>
<sequence length="136" mass="15144">MIALGCIFGILMAVMWALAMFTDTWPGRFFRKQAQWLGSKNSIALGEPSIALFFFAGSLVLALTGNLQDSQLSKPLSALMLALIFIPMIGVILSFFNFDLPKQMYPEWHEQQRALKASRVDHTTESGTDAQRSDAQ</sequence>
<protein>
    <recommendedName>
        <fullName evidence="5">SdpI/YhfL protein family protein</fullName>
    </recommendedName>
</protein>
<keyword evidence="2" id="KW-0812">Transmembrane</keyword>
<feature type="region of interest" description="Disordered" evidence="1">
    <location>
        <begin position="116"/>
        <end position="136"/>
    </location>
</feature>
<feature type="transmembrane region" description="Helical" evidence="2">
    <location>
        <begin position="76"/>
        <end position="98"/>
    </location>
</feature>
<gene>
    <name evidence="3" type="ORF">SAMN04489714_0353</name>
</gene>
<accession>A0ABY0V5M9</accession>
<reference evidence="3 4" key="1">
    <citation type="submission" date="2016-10" db="EMBL/GenBank/DDBJ databases">
        <authorList>
            <person name="Varghese N."/>
            <person name="Submissions S."/>
        </authorList>
    </citation>
    <scope>NUCLEOTIDE SEQUENCE [LARGE SCALE GENOMIC DNA]</scope>
    <source>
        <strain evidence="3 4">DSM 9169</strain>
    </source>
</reference>
<dbReference type="Proteomes" id="UP000198976">
    <property type="component" value="Chromosome I"/>
</dbReference>
<keyword evidence="2" id="KW-1133">Transmembrane helix</keyword>
<feature type="transmembrane region" description="Helical" evidence="2">
    <location>
        <begin position="43"/>
        <end position="64"/>
    </location>
</feature>
<evidence type="ECO:0000313" key="4">
    <source>
        <dbReference type="Proteomes" id="UP000198976"/>
    </source>
</evidence>
<dbReference type="RefSeq" id="WP_092648238.1">
    <property type="nucleotide sequence ID" value="NZ_LT629792.1"/>
</dbReference>
<evidence type="ECO:0008006" key="5">
    <source>
        <dbReference type="Google" id="ProtNLM"/>
    </source>
</evidence>
<dbReference type="EMBL" id="LT629792">
    <property type="protein sequence ID" value="SDT86805.1"/>
    <property type="molecule type" value="Genomic_DNA"/>
</dbReference>
<evidence type="ECO:0000256" key="1">
    <source>
        <dbReference type="SAM" id="MobiDB-lite"/>
    </source>
</evidence>
<evidence type="ECO:0000256" key="2">
    <source>
        <dbReference type="SAM" id="Phobius"/>
    </source>
</evidence>
<keyword evidence="4" id="KW-1185">Reference proteome</keyword>
<evidence type="ECO:0000313" key="3">
    <source>
        <dbReference type="EMBL" id="SDT86805.1"/>
    </source>
</evidence>
<organism evidence="3 4">
    <name type="scientific">Schaalia radingae</name>
    <dbReference type="NCBI Taxonomy" id="131110"/>
    <lineage>
        <taxon>Bacteria</taxon>
        <taxon>Bacillati</taxon>
        <taxon>Actinomycetota</taxon>
        <taxon>Actinomycetes</taxon>
        <taxon>Actinomycetales</taxon>
        <taxon>Actinomycetaceae</taxon>
        <taxon>Schaalia</taxon>
    </lineage>
</organism>